<keyword evidence="2" id="KW-1185">Reference proteome</keyword>
<dbReference type="Proteomes" id="UP000008553">
    <property type="component" value="Unassembled WGS sequence"/>
</dbReference>
<evidence type="ECO:0000313" key="2">
    <source>
        <dbReference type="Proteomes" id="UP000008553"/>
    </source>
</evidence>
<dbReference type="InParanoid" id="Q7RJ25"/>
<evidence type="ECO:0000313" key="1">
    <source>
        <dbReference type="EMBL" id="EAA23013.1"/>
    </source>
</evidence>
<dbReference type="PaxDb" id="73239-Q7RJ25"/>
<gene>
    <name evidence="1" type="ORF">PY03439</name>
</gene>
<comment type="caution">
    <text evidence="1">The sequence shown here is derived from an EMBL/GenBank/DDBJ whole genome shotgun (WGS) entry which is preliminary data.</text>
</comment>
<proteinExistence type="predicted"/>
<protein>
    <submittedName>
        <fullName evidence="1">Uncharacterized protein</fullName>
    </submittedName>
</protein>
<organism evidence="1 2">
    <name type="scientific">Plasmodium yoelii yoelii</name>
    <dbReference type="NCBI Taxonomy" id="73239"/>
    <lineage>
        <taxon>Eukaryota</taxon>
        <taxon>Sar</taxon>
        <taxon>Alveolata</taxon>
        <taxon>Apicomplexa</taxon>
        <taxon>Aconoidasida</taxon>
        <taxon>Haemosporida</taxon>
        <taxon>Plasmodiidae</taxon>
        <taxon>Plasmodium</taxon>
        <taxon>Plasmodium (Vinckeia)</taxon>
    </lineage>
</organism>
<accession>Q7RJ25</accession>
<reference evidence="1 2" key="1">
    <citation type="journal article" date="2002" name="Nature">
        <title>Genome sequence and comparative analysis of the model rodent malaria parasite Plasmodium yoelii yoelii.</title>
        <authorList>
            <person name="Carlton J.M."/>
            <person name="Angiuoli S.V."/>
            <person name="Suh B.B."/>
            <person name="Kooij T.W."/>
            <person name="Pertea M."/>
            <person name="Silva J.C."/>
            <person name="Ermolaeva M.D."/>
            <person name="Allen J.E."/>
            <person name="Selengut J.D."/>
            <person name="Koo H.L."/>
            <person name="Peterson J.D."/>
            <person name="Pop M."/>
            <person name="Kosack D.S."/>
            <person name="Shumway M.F."/>
            <person name="Bidwell S.L."/>
            <person name="Shallom S.J."/>
            <person name="van Aken S.E."/>
            <person name="Riedmuller S.B."/>
            <person name="Feldblyum T.V."/>
            <person name="Cho J.K."/>
            <person name="Quackenbush J."/>
            <person name="Sedegah M."/>
            <person name="Shoaibi A."/>
            <person name="Cummings L.M."/>
            <person name="Florens L."/>
            <person name="Yates J.R."/>
            <person name="Raine J.D."/>
            <person name="Sinden R.E."/>
            <person name="Harris M.A."/>
            <person name="Cunningham D.A."/>
            <person name="Preiser P.R."/>
            <person name="Bergman L.W."/>
            <person name="Vaidya A.B."/>
            <person name="van Lin L.H."/>
            <person name="Janse C.J."/>
            <person name="Waters A.P."/>
            <person name="Smith H.O."/>
            <person name="White O.R."/>
            <person name="Salzberg S.L."/>
            <person name="Venter J.C."/>
            <person name="Fraser C.M."/>
            <person name="Hoffman S.L."/>
            <person name="Gardner M.J."/>
            <person name="Carucci D.J."/>
        </authorList>
    </citation>
    <scope>NUCLEOTIDE SEQUENCE [LARGE SCALE GENOMIC DNA]</scope>
    <source>
        <strain evidence="1 2">17XNL</strain>
    </source>
</reference>
<sequence length="16" mass="1892">MDNTYSSQKYSIKKAK</sequence>
<name>Q7RJ25_PLAYO</name>
<dbReference type="AlphaFoldDB" id="Q7RJ25"/>
<dbReference type="EMBL" id="AABL01000989">
    <property type="protein sequence ID" value="EAA23013.1"/>
    <property type="molecule type" value="Genomic_DNA"/>
</dbReference>